<protein>
    <submittedName>
        <fullName evidence="1">Uncharacterized protein</fullName>
    </submittedName>
</protein>
<keyword evidence="2" id="KW-1185">Reference proteome</keyword>
<gene>
    <name evidence="1" type="ORF">NTGZN8_20001</name>
</gene>
<reference evidence="1" key="1">
    <citation type="submission" date="2021-02" db="EMBL/GenBank/DDBJ databases">
        <authorList>
            <person name="Han P."/>
        </authorList>
    </citation>
    <scope>NUCLEOTIDE SEQUENCE</scope>
    <source>
        <strain evidence="1">Candidatus Nitrotoga sp. ZN8</strain>
    </source>
</reference>
<dbReference type="AlphaFoldDB" id="A0A916F8U1"/>
<organism evidence="1 2">
    <name type="scientific">Candidatus Nitrotoga fabula</name>
    <dbReference type="NCBI Taxonomy" id="2182327"/>
    <lineage>
        <taxon>Bacteria</taxon>
        <taxon>Pseudomonadati</taxon>
        <taxon>Pseudomonadota</taxon>
        <taxon>Betaproteobacteria</taxon>
        <taxon>Nitrosomonadales</taxon>
        <taxon>Gallionellaceae</taxon>
        <taxon>Candidatus Nitrotoga</taxon>
    </lineage>
</organism>
<comment type="caution">
    <text evidence="1">The sequence shown here is derived from an EMBL/GenBank/DDBJ whole genome shotgun (WGS) entry which is preliminary data.</text>
</comment>
<sequence length="41" mass="4561">MNKTGLCMDTGLGLYFSHGIHNPKSGEIMQIFRIVTHASVR</sequence>
<evidence type="ECO:0000313" key="1">
    <source>
        <dbReference type="EMBL" id="CAE6711611.1"/>
    </source>
</evidence>
<accession>A0A916F8U1</accession>
<dbReference type="EMBL" id="CAJNBL010000012">
    <property type="protein sequence ID" value="CAE6711611.1"/>
    <property type="molecule type" value="Genomic_DNA"/>
</dbReference>
<name>A0A916F8U1_9PROT</name>
<dbReference type="Proteomes" id="UP000675882">
    <property type="component" value="Unassembled WGS sequence"/>
</dbReference>
<evidence type="ECO:0000313" key="2">
    <source>
        <dbReference type="Proteomes" id="UP000675882"/>
    </source>
</evidence>
<proteinExistence type="predicted"/>